<evidence type="ECO:0000256" key="4">
    <source>
        <dbReference type="ARBA" id="ARBA00022827"/>
    </source>
</evidence>
<feature type="domain" description="FAD-binding" evidence="7">
    <location>
        <begin position="7"/>
        <end position="209"/>
    </location>
</feature>
<comment type="cofactor">
    <cofactor evidence="1">
        <name>FAD</name>
        <dbReference type="ChEBI" id="CHEBI:57692"/>
    </cofactor>
</comment>
<evidence type="ECO:0000313" key="8">
    <source>
        <dbReference type="EMBL" id="KAL2836586.1"/>
    </source>
</evidence>
<dbReference type="InterPro" id="IPR036188">
    <property type="entry name" value="FAD/NAD-bd_sf"/>
</dbReference>
<evidence type="ECO:0000256" key="3">
    <source>
        <dbReference type="ARBA" id="ARBA00022630"/>
    </source>
</evidence>
<evidence type="ECO:0000256" key="2">
    <source>
        <dbReference type="ARBA" id="ARBA00007992"/>
    </source>
</evidence>
<evidence type="ECO:0000256" key="5">
    <source>
        <dbReference type="ARBA" id="ARBA00023002"/>
    </source>
</evidence>
<keyword evidence="6" id="KW-0503">Monooxygenase</keyword>
<gene>
    <name evidence="8" type="ORF">BJY01DRAFT_238220</name>
</gene>
<keyword evidence="3" id="KW-0285">Flavoprotein</keyword>
<dbReference type="PANTHER" id="PTHR13789:SF318">
    <property type="entry name" value="GERANYLGERANYL DIPHOSPHATE REDUCTASE"/>
    <property type="match status" value="1"/>
</dbReference>
<keyword evidence="9" id="KW-1185">Reference proteome</keyword>
<dbReference type="Pfam" id="PF01494">
    <property type="entry name" value="FAD_binding_3"/>
    <property type="match status" value="1"/>
</dbReference>
<evidence type="ECO:0000259" key="7">
    <source>
        <dbReference type="Pfam" id="PF01494"/>
    </source>
</evidence>
<dbReference type="EMBL" id="JBFXLU010000176">
    <property type="protein sequence ID" value="KAL2836586.1"/>
    <property type="molecule type" value="Genomic_DNA"/>
</dbReference>
<protein>
    <submittedName>
        <fullName evidence="8">FAD/NAD(P)-binding domain-containing protein</fullName>
    </submittedName>
</protein>
<evidence type="ECO:0000256" key="6">
    <source>
        <dbReference type="ARBA" id="ARBA00023033"/>
    </source>
</evidence>
<evidence type="ECO:0000256" key="1">
    <source>
        <dbReference type="ARBA" id="ARBA00001974"/>
    </source>
</evidence>
<dbReference type="PANTHER" id="PTHR13789">
    <property type="entry name" value="MONOOXYGENASE"/>
    <property type="match status" value="1"/>
</dbReference>
<dbReference type="InterPro" id="IPR050493">
    <property type="entry name" value="FAD-dep_Monooxygenase_BioMet"/>
</dbReference>
<keyword evidence="4" id="KW-0274">FAD</keyword>
<comment type="similarity">
    <text evidence="2">Belongs to the paxM FAD-dependent monooxygenase family.</text>
</comment>
<sequence>MARFHRAHLQKMLLESVPAEGVSLVLSKRVESVRVDPSADRDGVVLAFQDGTSFAADFLVGADGIHSGVRKALVPEHSLQWTGDVLFRSTFDASLVKGVEDLLDDAVFYSGPDGRYLFASRLVNTPGDMESLRALFKGWHPTVQKLLQATPATRVYPNHLGTSLESLVFGGRIALLGDAGHTHGGAFASDGSLAINDAHALALSLAHVWPAAQGADGATPDKSQLQGALALFDATRRPHVTRLIDVVHSGLAERFEKLRDPHRVEETDGELRARIAAVEGFSWLGEHDVEAEFRRAAQGDVAKL</sequence>
<comment type="caution">
    <text evidence="8">The sequence shown here is derived from an EMBL/GenBank/DDBJ whole genome shotgun (WGS) entry which is preliminary data.</text>
</comment>
<dbReference type="SUPFAM" id="SSF51905">
    <property type="entry name" value="FAD/NAD(P)-binding domain"/>
    <property type="match status" value="1"/>
</dbReference>
<dbReference type="PRINTS" id="PR00420">
    <property type="entry name" value="RNGMNOXGNASE"/>
</dbReference>
<organism evidence="8 9">
    <name type="scientific">Aspergillus pseudoustus</name>
    <dbReference type="NCBI Taxonomy" id="1810923"/>
    <lineage>
        <taxon>Eukaryota</taxon>
        <taxon>Fungi</taxon>
        <taxon>Dikarya</taxon>
        <taxon>Ascomycota</taxon>
        <taxon>Pezizomycotina</taxon>
        <taxon>Eurotiomycetes</taxon>
        <taxon>Eurotiomycetidae</taxon>
        <taxon>Eurotiales</taxon>
        <taxon>Aspergillaceae</taxon>
        <taxon>Aspergillus</taxon>
        <taxon>Aspergillus subgen. Nidulantes</taxon>
    </lineage>
</organism>
<dbReference type="InterPro" id="IPR002938">
    <property type="entry name" value="FAD-bd"/>
</dbReference>
<evidence type="ECO:0000313" key="9">
    <source>
        <dbReference type="Proteomes" id="UP001610446"/>
    </source>
</evidence>
<reference evidence="8 9" key="1">
    <citation type="submission" date="2024-07" db="EMBL/GenBank/DDBJ databases">
        <title>Section-level genome sequencing and comparative genomics of Aspergillus sections Usti and Cavernicolus.</title>
        <authorList>
            <consortium name="Lawrence Berkeley National Laboratory"/>
            <person name="Nybo J.L."/>
            <person name="Vesth T.C."/>
            <person name="Theobald S."/>
            <person name="Frisvad J.C."/>
            <person name="Larsen T.O."/>
            <person name="Kjaerboelling I."/>
            <person name="Rothschild-Mancinelli K."/>
            <person name="Lyhne E.K."/>
            <person name="Kogle M.E."/>
            <person name="Barry K."/>
            <person name="Clum A."/>
            <person name="Na H."/>
            <person name="Ledsgaard L."/>
            <person name="Lin J."/>
            <person name="Lipzen A."/>
            <person name="Kuo A."/>
            <person name="Riley R."/>
            <person name="Mondo S."/>
            <person name="Labutti K."/>
            <person name="Haridas S."/>
            <person name="Pangalinan J."/>
            <person name="Salamov A.A."/>
            <person name="Simmons B.A."/>
            <person name="Magnuson J.K."/>
            <person name="Chen J."/>
            <person name="Drula E."/>
            <person name="Henrissat B."/>
            <person name="Wiebenga A."/>
            <person name="Lubbers R.J."/>
            <person name="Gomes A.C."/>
            <person name="Makela M.R."/>
            <person name="Stajich J."/>
            <person name="Grigoriev I.V."/>
            <person name="Mortensen U.H."/>
            <person name="De Vries R.P."/>
            <person name="Baker S.E."/>
            <person name="Andersen M.R."/>
        </authorList>
    </citation>
    <scope>NUCLEOTIDE SEQUENCE [LARGE SCALE GENOMIC DNA]</scope>
    <source>
        <strain evidence="8 9">CBS 123904</strain>
    </source>
</reference>
<proteinExistence type="inferred from homology"/>
<name>A0ABR4J973_9EURO</name>
<dbReference type="Proteomes" id="UP001610446">
    <property type="component" value="Unassembled WGS sequence"/>
</dbReference>
<accession>A0ABR4J973</accession>
<dbReference type="Gene3D" id="3.50.50.60">
    <property type="entry name" value="FAD/NAD(P)-binding domain"/>
    <property type="match status" value="1"/>
</dbReference>
<keyword evidence="5" id="KW-0560">Oxidoreductase</keyword>